<keyword evidence="4" id="KW-1185">Reference proteome</keyword>
<evidence type="ECO:0000256" key="1">
    <source>
        <dbReference type="SAM" id="SignalP"/>
    </source>
</evidence>
<organism evidence="3 4">
    <name type="scientific">Clitoria ternatea</name>
    <name type="common">Butterfly pea</name>
    <dbReference type="NCBI Taxonomy" id="43366"/>
    <lineage>
        <taxon>Eukaryota</taxon>
        <taxon>Viridiplantae</taxon>
        <taxon>Streptophyta</taxon>
        <taxon>Embryophyta</taxon>
        <taxon>Tracheophyta</taxon>
        <taxon>Spermatophyta</taxon>
        <taxon>Magnoliopsida</taxon>
        <taxon>eudicotyledons</taxon>
        <taxon>Gunneridae</taxon>
        <taxon>Pentapetalae</taxon>
        <taxon>rosids</taxon>
        <taxon>fabids</taxon>
        <taxon>Fabales</taxon>
        <taxon>Fabaceae</taxon>
        <taxon>Papilionoideae</taxon>
        <taxon>50 kb inversion clade</taxon>
        <taxon>NPAAA clade</taxon>
        <taxon>indigoferoid/millettioid clade</taxon>
        <taxon>Phaseoleae</taxon>
        <taxon>Clitoria</taxon>
    </lineage>
</organism>
<reference evidence="3 4" key="1">
    <citation type="submission" date="2024-01" db="EMBL/GenBank/DDBJ databases">
        <title>The genomes of 5 underutilized Papilionoideae crops provide insights into root nodulation and disease resistance.</title>
        <authorList>
            <person name="Yuan L."/>
        </authorList>
    </citation>
    <scope>NUCLEOTIDE SEQUENCE [LARGE SCALE GENOMIC DNA]</scope>
    <source>
        <strain evidence="3">LY-2023</strain>
        <tissue evidence="3">Leaf</tissue>
    </source>
</reference>
<dbReference type="InterPro" id="IPR036312">
    <property type="entry name" value="Bifun_inhib/LTP/seed_sf"/>
</dbReference>
<evidence type="ECO:0000313" key="4">
    <source>
        <dbReference type="Proteomes" id="UP001359559"/>
    </source>
</evidence>
<feature type="signal peptide" evidence="1">
    <location>
        <begin position="1"/>
        <end position="25"/>
    </location>
</feature>
<evidence type="ECO:0000313" key="3">
    <source>
        <dbReference type="EMBL" id="KAK7299999.1"/>
    </source>
</evidence>
<dbReference type="Pfam" id="PF14368">
    <property type="entry name" value="LTP_2"/>
    <property type="match status" value="1"/>
</dbReference>
<proteinExistence type="predicted"/>
<dbReference type="InterPro" id="IPR044741">
    <property type="entry name" value="NsLTP-like"/>
</dbReference>
<dbReference type="PANTHER" id="PTHR33122">
    <property type="entry name" value="LIPID BINDING PROTEIN-RELATED"/>
    <property type="match status" value="1"/>
</dbReference>
<feature type="domain" description="Bifunctional inhibitor/plant lipid transfer protein/seed storage helical" evidence="2">
    <location>
        <begin position="29"/>
        <end position="99"/>
    </location>
</feature>
<dbReference type="EMBL" id="JAYKXN010000003">
    <property type="protein sequence ID" value="KAK7299999.1"/>
    <property type="molecule type" value="Genomic_DNA"/>
</dbReference>
<dbReference type="InterPro" id="IPR039265">
    <property type="entry name" value="DIR1-like"/>
</dbReference>
<accession>A0AAN9JKR9</accession>
<protein>
    <recommendedName>
        <fullName evidence="2">Bifunctional inhibitor/plant lipid transfer protein/seed storage helical domain-containing protein</fullName>
    </recommendedName>
</protein>
<dbReference type="CDD" id="cd04660">
    <property type="entry name" value="nsLTP_like"/>
    <property type="match status" value="1"/>
</dbReference>
<dbReference type="InterPro" id="IPR016140">
    <property type="entry name" value="Bifunc_inhib/LTP/seed_store"/>
</dbReference>
<sequence length="99" mass="10535">MAKCNTMVIALATVLVLLLIDGGEGFEICNIDSSQLNLCRVAVTGPNPPPPDQKCCEVIRQANLPCLCQYKSLLPSIGIDPKNAFALPPKCGINNPPQC</sequence>
<evidence type="ECO:0000259" key="2">
    <source>
        <dbReference type="SMART" id="SM00499"/>
    </source>
</evidence>
<dbReference type="Proteomes" id="UP001359559">
    <property type="component" value="Unassembled WGS sequence"/>
</dbReference>
<dbReference type="AlphaFoldDB" id="A0AAN9JKR9"/>
<keyword evidence="1" id="KW-0732">Signal</keyword>
<dbReference type="Gene3D" id="1.10.110.10">
    <property type="entry name" value="Plant lipid-transfer and hydrophobic proteins"/>
    <property type="match status" value="1"/>
</dbReference>
<feature type="chain" id="PRO_5042838339" description="Bifunctional inhibitor/plant lipid transfer protein/seed storage helical domain-containing protein" evidence="1">
    <location>
        <begin position="26"/>
        <end position="99"/>
    </location>
</feature>
<gene>
    <name evidence="3" type="ORF">RJT34_10830</name>
</gene>
<comment type="caution">
    <text evidence="3">The sequence shown here is derived from an EMBL/GenBank/DDBJ whole genome shotgun (WGS) entry which is preliminary data.</text>
</comment>
<dbReference type="PANTHER" id="PTHR33122:SF43">
    <property type="entry name" value="BIFUNCTIONAL INHIBITOR_PLANT LIPID TRANSFER PROTEIN_SEED STORAGE HELICAL DOMAIN-CONTAINING PROTEIN"/>
    <property type="match status" value="1"/>
</dbReference>
<dbReference type="SUPFAM" id="SSF47699">
    <property type="entry name" value="Bifunctional inhibitor/lipid-transfer protein/seed storage 2S albumin"/>
    <property type="match status" value="1"/>
</dbReference>
<name>A0AAN9JKR9_CLITE</name>
<dbReference type="GO" id="GO:0009627">
    <property type="term" value="P:systemic acquired resistance"/>
    <property type="evidence" value="ECO:0007669"/>
    <property type="project" value="InterPro"/>
</dbReference>
<dbReference type="GO" id="GO:0005504">
    <property type="term" value="F:fatty acid binding"/>
    <property type="evidence" value="ECO:0007669"/>
    <property type="project" value="InterPro"/>
</dbReference>
<dbReference type="SMART" id="SM00499">
    <property type="entry name" value="AAI"/>
    <property type="match status" value="1"/>
</dbReference>